<name>A0ABQ3JZ32_9DEIO</name>
<evidence type="ECO:0000313" key="1">
    <source>
        <dbReference type="EMBL" id="GHF95879.1"/>
    </source>
</evidence>
<keyword evidence="2" id="KW-1185">Reference proteome</keyword>
<dbReference type="EMBL" id="BNAL01000003">
    <property type="protein sequence ID" value="GHF95879.1"/>
    <property type="molecule type" value="Genomic_DNA"/>
</dbReference>
<gene>
    <name evidence="1" type="ORF">GCM10017783_04740</name>
</gene>
<dbReference type="Pfam" id="PF09619">
    <property type="entry name" value="YscW"/>
    <property type="match status" value="1"/>
</dbReference>
<comment type="caution">
    <text evidence="1">The sequence shown here is derived from an EMBL/GenBank/DDBJ whole genome shotgun (WGS) entry which is preliminary data.</text>
</comment>
<protein>
    <submittedName>
        <fullName evidence="1">Uncharacterized protein</fullName>
    </submittedName>
</protein>
<dbReference type="InterPro" id="IPR039366">
    <property type="entry name" value="Pilotin"/>
</dbReference>
<proteinExistence type="predicted"/>
<organism evidence="1 2">
    <name type="scientific">Deinococcus piscis</name>
    <dbReference type="NCBI Taxonomy" id="394230"/>
    <lineage>
        <taxon>Bacteria</taxon>
        <taxon>Thermotogati</taxon>
        <taxon>Deinococcota</taxon>
        <taxon>Deinococci</taxon>
        <taxon>Deinococcales</taxon>
        <taxon>Deinococcaceae</taxon>
        <taxon>Deinococcus</taxon>
    </lineage>
</organism>
<accession>A0ABQ3JZ32</accession>
<evidence type="ECO:0000313" key="2">
    <source>
        <dbReference type="Proteomes" id="UP000632154"/>
    </source>
</evidence>
<sequence length="126" mass="13708">MTSAVAQAAPTAAPSNLPAGWRHLSGDIFGSKAVTLPAGSKVQVAIEAVNRTTGQHIPHLLVDFGAQVLPTEYYINYNPARMNTAKYDYVIQAKVFSADGEMLYMSDARQPLPRDVAAKLKIDMRF</sequence>
<reference evidence="2" key="1">
    <citation type="journal article" date="2019" name="Int. J. Syst. Evol. Microbiol.">
        <title>The Global Catalogue of Microorganisms (GCM) 10K type strain sequencing project: providing services to taxonomists for standard genome sequencing and annotation.</title>
        <authorList>
            <consortium name="The Broad Institute Genomics Platform"/>
            <consortium name="The Broad Institute Genome Sequencing Center for Infectious Disease"/>
            <person name="Wu L."/>
            <person name="Ma J."/>
        </authorList>
    </citation>
    <scope>NUCLEOTIDE SEQUENCE [LARGE SCALE GENOMIC DNA]</scope>
    <source>
        <strain evidence="2">CGMCC 1.18439</strain>
    </source>
</reference>
<dbReference type="Proteomes" id="UP000632154">
    <property type="component" value="Unassembled WGS sequence"/>
</dbReference>